<proteinExistence type="predicted"/>
<evidence type="ECO:0000256" key="1">
    <source>
        <dbReference type="SAM" id="MobiDB-lite"/>
    </source>
</evidence>
<accession>E6QLB7</accession>
<evidence type="ECO:0000313" key="2">
    <source>
        <dbReference type="EMBL" id="CBI08037.1"/>
    </source>
</evidence>
<feature type="region of interest" description="Disordered" evidence="1">
    <location>
        <begin position="29"/>
        <end position="48"/>
    </location>
</feature>
<sequence length="442" mass="44894">MRVLRVDPSEFTASGPFRGMSFRIPASGGGYGESFKEKESDQQGGGDICGSNGFVGVVAETAGRTQEEHSGGQARGQNHGVVTGSAGKLALGKPGGSDGLDKIVGELLVHGDGGLVDLRLPGEFDSAPRGDGLGLIKKLAEAAVARGVVGVSDIERELNVAGDDVGSVGVSFDFADGGDEAIGFLGVGFDGEGPLGGGGEGVVAEMHGGGSGVVGVADEGKGATSLADDGGDDAEAEVFGFKDWSLFDVDFEEGAGLRVEFGIFDGLWDRFREQVGAETADGLFEREAVAVGERKQGGIEAASDGAAAEKRSGEADAFLFRKSEDFKRDGQGSGLGETDEFKSEDDAKDAVEGTGVGYGVDVGTEGDTDGGREFGLPEAAEVAESVSVGGHAKRLHALAEVIVDESHRWSEEAARGLVGQFAEGGEESALGDELLGDGHGGG</sequence>
<dbReference type="EMBL" id="CABQ01000176">
    <property type="protein sequence ID" value="CBI08037.1"/>
    <property type="molecule type" value="Genomic_DNA"/>
</dbReference>
<comment type="caution">
    <text evidence="2">The sequence shown here is derived from an EMBL/GenBank/DDBJ whole genome shotgun (WGS) entry which is preliminary data.</text>
</comment>
<reference evidence="2" key="1">
    <citation type="submission" date="2009-10" db="EMBL/GenBank/DDBJ databases">
        <title>Diversity of trophic interactions inside an arsenic-rich microbial ecosystem.</title>
        <authorList>
            <person name="Bertin P.N."/>
            <person name="Heinrich-Salmeron A."/>
            <person name="Pelletier E."/>
            <person name="Goulhen-Chollet F."/>
            <person name="Arsene-Ploetze F."/>
            <person name="Gallien S."/>
            <person name="Calteau A."/>
            <person name="Vallenet D."/>
            <person name="Casiot C."/>
            <person name="Chane-Woon-Ming B."/>
            <person name="Giloteaux L."/>
            <person name="Barakat M."/>
            <person name="Bonnefoy V."/>
            <person name="Bruneel O."/>
            <person name="Chandler M."/>
            <person name="Cleiss J."/>
            <person name="Duran R."/>
            <person name="Elbaz-Poulichet F."/>
            <person name="Fonknechten N."/>
            <person name="Lauga B."/>
            <person name="Mornico D."/>
            <person name="Ortet P."/>
            <person name="Schaeffer C."/>
            <person name="Siguier P."/>
            <person name="Alexander Thil Smith A."/>
            <person name="Van Dorsselaer A."/>
            <person name="Weissenbach J."/>
            <person name="Medigue C."/>
            <person name="Le Paslier D."/>
        </authorList>
    </citation>
    <scope>NUCLEOTIDE SEQUENCE</scope>
</reference>
<feature type="compositionally biased region" description="Basic and acidic residues" evidence="1">
    <location>
        <begin position="339"/>
        <end position="351"/>
    </location>
</feature>
<gene>
    <name evidence="2" type="ORF">CARN6_1461</name>
</gene>
<name>E6QLB7_9ZZZZ</name>
<protein>
    <submittedName>
        <fullName evidence="2">Uncharacterized protein</fullName>
    </submittedName>
</protein>
<dbReference type="AlphaFoldDB" id="E6QLB7"/>
<feature type="region of interest" description="Disordered" evidence="1">
    <location>
        <begin position="328"/>
        <end position="362"/>
    </location>
</feature>
<organism evidence="2">
    <name type="scientific">mine drainage metagenome</name>
    <dbReference type="NCBI Taxonomy" id="410659"/>
    <lineage>
        <taxon>unclassified sequences</taxon>
        <taxon>metagenomes</taxon>
        <taxon>ecological metagenomes</taxon>
    </lineage>
</organism>